<dbReference type="EMBL" id="FJ600253">
    <property type="protein sequence ID" value="ACU45261.1"/>
    <property type="molecule type" value="mRNA"/>
</dbReference>
<organism evidence="1">
    <name type="scientific">Karlodinium veneficum</name>
    <name type="common">Dinoflagellate</name>
    <name type="synonym">Karlodinium micrum</name>
    <dbReference type="NCBI Taxonomy" id="407301"/>
    <lineage>
        <taxon>Eukaryota</taxon>
        <taxon>Sar</taxon>
        <taxon>Alveolata</taxon>
        <taxon>Dinophyceae</taxon>
        <taxon>Gymnodiniales</taxon>
        <taxon>Kareniaceae</taxon>
        <taxon>Karlodinium</taxon>
    </lineage>
</organism>
<proteinExistence type="evidence at transcript level"/>
<evidence type="ECO:0000313" key="1">
    <source>
        <dbReference type="EMBL" id="ACU45261.1"/>
    </source>
</evidence>
<sequence>MTIGVERGMSRALCHLHREKMANLATPLERHQLALRGGHLLQRRERRPLRLQLQLRRSLEVHQRARSGRRLLVPRSHRVGAPLIARRSLHKRTRRR</sequence>
<accession>E8Z731</accession>
<protein>
    <submittedName>
        <fullName evidence="1">Uncharacterized protein</fullName>
    </submittedName>
</protein>
<reference evidence="1" key="1">
    <citation type="submission" date="2008-12" db="EMBL/GenBank/DDBJ databases">
        <authorList>
            <person name="Zhang H."/>
            <person name="Lin S."/>
        </authorList>
    </citation>
    <scope>NUCLEOTIDE SEQUENCE</scope>
    <source>
        <strain evidence="1">CCMP1975</strain>
    </source>
</reference>
<dbReference type="AlphaFoldDB" id="E8Z731"/>
<name>E8Z731_KARVE</name>
<reference evidence="1" key="2">
    <citation type="book" date="2010" name="PROCEEDINGS OF 13TH INTERNATIONAL CONFERENCE ON HARMFUL ALGAE" publisher="International Society For The Study of Harmful Algae" city="Hong Kong, China">
        <title>Dinoflagellate meta-transcriptomics enabled by spliced leader.</title>
        <editorList>
            <person name="Unknown A."/>
        </editorList>
        <authorList>
            <person name="Lin S."/>
            <person name="Zhang H."/>
        </authorList>
    </citation>
    <scope>NUCLEOTIDE SEQUENCE</scope>
    <source>
        <strain evidence="1">CCMP1975</strain>
    </source>
</reference>